<proteinExistence type="predicted"/>
<evidence type="ECO:0000313" key="2">
    <source>
        <dbReference type="Proteomes" id="UP001454036"/>
    </source>
</evidence>
<dbReference type="PANTHER" id="PTHR37763:SF1">
    <property type="entry name" value="EXOSOME COMPLEX EXONUCLEASE"/>
    <property type="match status" value="1"/>
</dbReference>
<dbReference type="Proteomes" id="UP001454036">
    <property type="component" value="Unassembled WGS sequence"/>
</dbReference>
<protein>
    <submittedName>
        <fullName evidence="1">Uncharacterized protein</fullName>
    </submittedName>
</protein>
<gene>
    <name evidence="1" type="ORF">LIER_33583</name>
</gene>
<dbReference type="EMBL" id="BAABME010013552">
    <property type="protein sequence ID" value="GAA0186295.1"/>
    <property type="molecule type" value="Genomic_DNA"/>
</dbReference>
<comment type="caution">
    <text evidence="1">The sequence shown here is derived from an EMBL/GenBank/DDBJ whole genome shotgun (WGS) entry which is preliminary data.</text>
</comment>
<accession>A0AAV3RZM2</accession>
<evidence type="ECO:0000313" key="1">
    <source>
        <dbReference type="EMBL" id="GAA0186295.1"/>
    </source>
</evidence>
<reference evidence="1 2" key="1">
    <citation type="submission" date="2024-01" db="EMBL/GenBank/DDBJ databases">
        <title>The complete chloroplast genome sequence of Lithospermum erythrorhizon: insights into the phylogenetic relationship among Boraginaceae species and the maternal lineages of purple gromwells.</title>
        <authorList>
            <person name="Okada T."/>
            <person name="Watanabe K."/>
        </authorList>
    </citation>
    <scope>NUCLEOTIDE SEQUENCE [LARGE SCALE GENOMIC DNA]</scope>
</reference>
<keyword evidence="2" id="KW-1185">Reference proteome</keyword>
<organism evidence="1 2">
    <name type="scientific">Lithospermum erythrorhizon</name>
    <name type="common">Purple gromwell</name>
    <name type="synonym">Lithospermum officinale var. erythrorhizon</name>
    <dbReference type="NCBI Taxonomy" id="34254"/>
    <lineage>
        <taxon>Eukaryota</taxon>
        <taxon>Viridiplantae</taxon>
        <taxon>Streptophyta</taxon>
        <taxon>Embryophyta</taxon>
        <taxon>Tracheophyta</taxon>
        <taxon>Spermatophyta</taxon>
        <taxon>Magnoliopsida</taxon>
        <taxon>eudicotyledons</taxon>
        <taxon>Gunneridae</taxon>
        <taxon>Pentapetalae</taxon>
        <taxon>asterids</taxon>
        <taxon>lamiids</taxon>
        <taxon>Boraginales</taxon>
        <taxon>Boraginaceae</taxon>
        <taxon>Boraginoideae</taxon>
        <taxon>Lithospermeae</taxon>
        <taxon>Lithospermum</taxon>
    </lineage>
</organism>
<dbReference type="PANTHER" id="PTHR37763">
    <property type="entry name" value="EXOSOME COMPLEX EXONUCLEASE"/>
    <property type="match status" value="1"/>
</dbReference>
<sequence length="429" mass="50046">MVFVDLLKKLHGLNLLRTRPRGALNVRVISYHSAEDSSNEDDGNELYSSEWYEKAFLKLKKWTHMLKNLDIIEGKLVDVNENTRVFDDKLAQKMVIFKSVARIFIGHPSMQQSMRNNVISSLHADDLKREPPFFFGRPMERRPMVVDSLTKISNYLKVSAQQRKVVRMKICPQVTHYHVWISTLEEMLNQLKSEIDVPRDGCSSKQFRLAEQIVFNCLKMLESVISYDPESTSWMRLKPKKDRDDPSPYKWEDVVQMFNDLINCLDEEKDFLLHVEKVEVMKEGLYQIRDLFIDKNIGYKENRYQESLVQKKLIKTLGHSSRCLYTLLLYYLFGTVNDPEVEVCGAVYPRGHGDRFYLCMGKIVTSTDEKMVQNGVKQLDKALKLFKFVWETAGMKGDLEVQGHLWCVGANNRLLSYRGNSYFLHSLNL</sequence>
<dbReference type="AlphaFoldDB" id="A0AAV3RZM2"/>
<name>A0AAV3RZM2_LITER</name>